<feature type="region of interest" description="Disordered" evidence="1">
    <location>
        <begin position="1"/>
        <end position="29"/>
    </location>
</feature>
<comment type="caution">
    <text evidence="3">The sequence shown here is derived from an EMBL/GenBank/DDBJ whole genome shotgun (WGS) entry which is preliminary data.</text>
</comment>
<feature type="transmembrane region" description="Helical" evidence="2">
    <location>
        <begin position="236"/>
        <end position="256"/>
    </location>
</feature>
<accession>A0A426ZEK4</accession>
<keyword evidence="2" id="KW-1133">Transmembrane helix</keyword>
<feature type="transmembrane region" description="Helical" evidence="2">
    <location>
        <begin position="147"/>
        <end position="167"/>
    </location>
</feature>
<name>A0A426ZEK4_ENSVE</name>
<evidence type="ECO:0000313" key="3">
    <source>
        <dbReference type="EMBL" id="RRT62393.1"/>
    </source>
</evidence>
<feature type="transmembrane region" description="Helical" evidence="2">
    <location>
        <begin position="205"/>
        <end position="224"/>
    </location>
</feature>
<proteinExistence type="predicted"/>
<protein>
    <submittedName>
        <fullName evidence="3">Uncharacterized protein</fullName>
    </submittedName>
</protein>
<feature type="region of interest" description="Disordered" evidence="1">
    <location>
        <begin position="113"/>
        <end position="138"/>
    </location>
</feature>
<feature type="compositionally biased region" description="Polar residues" evidence="1">
    <location>
        <begin position="113"/>
        <end position="126"/>
    </location>
</feature>
<dbReference type="EMBL" id="AMZH03007004">
    <property type="protein sequence ID" value="RRT62393.1"/>
    <property type="molecule type" value="Genomic_DNA"/>
</dbReference>
<organism evidence="3 4">
    <name type="scientific">Ensete ventricosum</name>
    <name type="common">Abyssinian banana</name>
    <name type="synonym">Musa ensete</name>
    <dbReference type="NCBI Taxonomy" id="4639"/>
    <lineage>
        <taxon>Eukaryota</taxon>
        <taxon>Viridiplantae</taxon>
        <taxon>Streptophyta</taxon>
        <taxon>Embryophyta</taxon>
        <taxon>Tracheophyta</taxon>
        <taxon>Spermatophyta</taxon>
        <taxon>Magnoliopsida</taxon>
        <taxon>Liliopsida</taxon>
        <taxon>Zingiberales</taxon>
        <taxon>Musaceae</taxon>
        <taxon>Ensete</taxon>
    </lineage>
</organism>
<feature type="compositionally biased region" description="Basic and acidic residues" evidence="1">
    <location>
        <begin position="127"/>
        <end position="138"/>
    </location>
</feature>
<reference evidence="3 4" key="1">
    <citation type="journal article" date="2014" name="Agronomy (Basel)">
        <title>A Draft Genome Sequence for Ensete ventricosum, the Drought-Tolerant Tree Against Hunger.</title>
        <authorList>
            <person name="Harrison J."/>
            <person name="Moore K.A."/>
            <person name="Paszkiewicz K."/>
            <person name="Jones T."/>
            <person name="Grant M."/>
            <person name="Ambacheew D."/>
            <person name="Muzemil S."/>
            <person name="Studholme D.J."/>
        </authorList>
    </citation>
    <scope>NUCLEOTIDE SEQUENCE [LARGE SCALE GENOMIC DNA]</scope>
</reference>
<dbReference type="PANTHER" id="PTHR46610">
    <property type="entry name" value="OS05G0181300 PROTEIN"/>
    <property type="match status" value="1"/>
</dbReference>
<evidence type="ECO:0000256" key="1">
    <source>
        <dbReference type="SAM" id="MobiDB-lite"/>
    </source>
</evidence>
<keyword evidence="2" id="KW-0472">Membrane</keyword>
<keyword evidence="2" id="KW-0812">Transmembrane</keyword>
<dbReference type="Pfam" id="PF20100">
    <property type="entry name" value="DUF6490"/>
    <property type="match status" value="1"/>
</dbReference>
<dbReference type="PANTHER" id="PTHR46610:SF3">
    <property type="entry name" value="OS01G0238200 PROTEIN"/>
    <property type="match status" value="1"/>
</dbReference>
<gene>
    <name evidence="3" type="ORF">B296_00024903</name>
</gene>
<sequence>MSSRRKWREAFRNLPRITPPPNDVIRDVGDPSAESVVYGRTGYGTPSFAIWWKSRGQPASAVAPTREGVVRSKRGHEMECGIPAETSEDQGHDQQECTNSKACDIDTDHLGLSSKTQKVSPSTSAASREEEQRPYVEPPVDARKDEYSWITLLSFAFLTYNSVTAAYRSIHDLWALSFVVVAYVDLLSLFWCLRQFERSKESHKGRLKVAVSFLTALLTTMFSYKVASVMPRPVAVIVWCLGSTTIIGGFYAFFVYRELPPIRQTANGNKI</sequence>
<dbReference type="InterPro" id="IPR045501">
    <property type="entry name" value="DUF6490"/>
</dbReference>
<evidence type="ECO:0000256" key="2">
    <source>
        <dbReference type="SAM" id="Phobius"/>
    </source>
</evidence>
<evidence type="ECO:0000313" key="4">
    <source>
        <dbReference type="Proteomes" id="UP000287651"/>
    </source>
</evidence>
<dbReference type="AlphaFoldDB" id="A0A426ZEK4"/>
<feature type="transmembrane region" description="Helical" evidence="2">
    <location>
        <begin position="173"/>
        <end position="193"/>
    </location>
</feature>
<dbReference type="Proteomes" id="UP000287651">
    <property type="component" value="Unassembled WGS sequence"/>
</dbReference>